<name>A0A6M2DEX9_XENCH</name>
<dbReference type="AlphaFoldDB" id="A0A6M2DEX9"/>
<proteinExistence type="predicted"/>
<evidence type="ECO:0000313" key="1">
    <source>
        <dbReference type="EMBL" id="NOV44853.1"/>
    </source>
</evidence>
<protein>
    <submittedName>
        <fullName evidence="1">Uncharacterized protein</fullName>
    </submittedName>
</protein>
<accession>A0A6M2DEX9</accession>
<sequence length="74" mass="8849">MVGERPMKYPYTFSAKIAQFPLKYHVVNNPLWKYYFIAVGLSLPIFYKIQKLSYSPENVAKWDEIHRKEFSGHH</sequence>
<organism evidence="1">
    <name type="scientific">Xenopsylla cheopis</name>
    <name type="common">Oriental rat flea</name>
    <name type="synonym">Pulex cheopis</name>
    <dbReference type="NCBI Taxonomy" id="163159"/>
    <lineage>
        <taxon>Eukaryota</taxon>
        <taxon>Metazoa</taxon>
        <taxon>Ecdysozoa</taxon>
        <taxon>Arthropoda</taxon>
        <taxon>Hexapoda</taxon>
        <taxon>Insecta</taxon>
        <taxon>Pterygota</taxon>
        <taxon>Neoptera</taxon>
        <taxon>Endopterygota</taxon>
        <taxon>Siphonaptera</taxon>
        <taxon>Pulicidae</taxon>
        <taxon>Xenopsyllinae</taxon>
        <taxon>Xenopsylla</taxon>
    </lineage>
</organism>
<dbReference type="EMBL" id="GIIL01001127">
    <property type="protein sequence ID" value="NOV44853.1"/>
    <property type="molecule type" value="Transcribed_RNA"/>
</dbReference>
<reference evidence="1" key="1">
    <citation type="submission" date="2020-03" db="EMBL/GenBank/DDBJ databases">
        <title>Transcriptomic Profiling of the Digestive Tract of the Rat Flea, Xenopsylla cheopis, Following Blood Feeding and Infection with Yersinia pestis.</title>
        <authorList>
            <person name="Bland D.M."/>
            <person name="Martens C.A."/>
            <person name="Virtaneva K."/>
            <person name="Kanakabandi K."/>
            <person name="Long D."/>
            <person name="Rosenke R."/>
            <person name="Saturday G.A."/>
            <person name="Hoyt F.H."/>
            <person name="Bruno D.P."/>
            <person name="Ribeiro J.M.C."/>
            <person name="Hinnebusch J."/>
        </authorList>
    </citation>
    <scope>NUCLEOTIDE SEQUENCE</scope>
</reference>